<gene>
    <name evidence="2" type="ORF">DMB90_04200</name>
</gene>
<dbReference type="AlphaFoldDB" id="A0A5P6A970"/>
<sequence>MIDYSCHHYSSMPQGRFESSTRRSGFAASLAWSYRVLFWIGIGIATSLMFSPQRGAKSSGWH</sequence>
<reference evidence="2" key="1">
    <citation type="submission" date="2018-05" db="EMBL/GenBank/DDBJ databases">
        <title>Bacterial isolates from healthy term breastfed infants carrying antibiotic resistance genes.</title>
        <authorList>
            <person name="Casaburi G."/>
        </authorList>
    </citation>
    <scope>NUCLEOTIDE SEQUENCE [LARGE SCALE GENOMIC DNA]</scope>
    <source>
        <strain evidence="2">7084_4</strain>
    </source>
</reference>
<feature type="transmembrane region" description="Helical" evidence="1">
    <location>
        <begin position="32"/>
        <end position="50"/>
    </location>
</feature>
<proteinExistence type="predicted"/>
<evidence type="ECO:0000313" key="2">
    <source>
        <dbReference type="EMBL" id="QFG76486.1"/>
    </source>
</evidence>
<name>A0A5P6A970_RAOPL</name>
<accession>A0A5P6A970</accession>
<dbReference type="EMBL" id="CP029752">
    <property type="protein sequence ID" value="QFG76486.1"/>
    <property type="molecule type" value="Genomic_DNA"/>
</dbReference>
<evidence type="ECO:0000256" key="1">
    <source>
        <dbReference type="SAM" id="Phobius"/>
    </source>
</evidence>
<organism evidence="2">
    <name type="scientific">Raoultella planticola</name>
    <name type="common">Klebsiella planticola</name>
    <dbReference type="NCBI Taxonomy" id="575"/>
    <lineage>
        <taxon>Bacteria</taxon>
        <taxon>Pseudomonadati</taxon>
        <taxon>Pseudomonadota</taxon>
        <taxon>Gammaproteobacteria</taxon>
        <taxon>Enterobacterales</taxon>
        <taxon>Enterobacteriaceae</taxon>
        <taxon>Klebsiella/Raoultella group</taxon>
        <taxon>Raoultella</taxon>
    </lineage>
</organism>
<keyword evidence="1" id="KW-0812">Transmembrane</keyword>
<protein>
    <submittedName>
        <fullName evidence="2">Uncharacterized protein</fullName>
    </submittedName>
</protein>
<keyword evidence="1" id="KW-0472">Membrane</keyword>
<keyword evidence="1" id="KW-1133">Transmembrane helix</keyword>